<evidence type="ECO:0000256" key="3">
    <source>
        <dbReference type="RuleBase" id="RU363018"/>
    </source>
</evidence>
<dbReference type="HOGENOM" id="CLU_038505_0_2_1"/>
<feature type="compositionally biased region" description="Polar residues" evidence="4">
    <location>
        <begin position="267"/>
        <end position="276"/>
    </location>
</feature>
<evidence type="ECO:0000256" key="2">
    <source>
        <dbReference type="ARBA" id="ARBA00022679"/>
    </source>
</evidence>
<dbReference type="Proteomes" id="UP000029964">
    <property type="component" value="Unassembled WGS sequence"/>
</dbReference>
<dbReference type="GO" id="GO:0016094">
    <property type="term" value="P:polyprenol biosynthetic process"/>
    <property type="evidence" value="ECO:0007669"/>
    <property type="project" value="TreeGrafter"/>
</dbReference>
<dbReference type="InterPro" id="IPR018520">
    <property type="entry name" value="UPP_synth-like_CS"/>
</dbReference>
<organism evidence="5 6">
    <name type="scientific">Hapsidospora chrysogenum (strain ATCC 11550 / CBS 779.69 / DSM 880 / IAM 14645 / JCM 23072 / IMI 49137)</name>
    <name type="common">Acremonium chrysogenum</name>
    <dbReference type="NCBI Taxonomy" id="857340"/>
    <lineage>
        <taxon>Eukaryota</taxon>
        <taxon>Fungi</taxon>
        <taxon>Dikarya</taxon>
        <taxon>Ascomycota</taxon>
        <taxon>Pezizomycotina</taxon>
        <taxon>Sordariomycetes</taxon>
        <taxon>Hypocreomycetidae</taxon>
        <taxon>Hypocreales</taxon>
        <taxon>Bionectriaceae</taxon>
        <taxon>Hapsidospora</taxon>
    </lineage>
</organism>
<dbReference type="PANTHER" id="PTHR10291:SF43">
    <property type="entry name" value="DEHYDRODOLICHYL DIPHOSPHATE SYNTHASE COMPLEX SUBUNIT DHDDS"/>
    <property type="match status" value="1"/>
</dbReference>
<dbReference type="OrthoDB" id="4173905at2759"/>
<dbReference type="AlphaFoldDB" id="A0A086TH33"/>
<evidence type="ECO:0000313" key="5">
    <source>
        <dbReference type="EMBL" id="KFH48665.1"/>
    </source>
</evidence>
<accession>A0A086TH33</accession>
<dbReference type="GO" id="GO:0016020">
    <property type="term" value="C:membrane"/>
    <property type="evidence" value="ECO:0007669"/>
    <property type="project" value="TreeGrafter"/>
</dbReference>
<name>A0A086TH33_HAPC1</name>
<dbReference type="PANTHER" id="PTHR10291">
    <property type="entry name" value="DEHYDRODOLICHYL DIPHOSPHATE SYNTHASE FAMILY MEMBER"/>
    <property type="match status" value="1"/>
</dbReference>
<dbReference type="HAMAP" id="MF_01139">
    <property type="entry name" value="ISPT"/>
    <property type="match status" value="1"/>
</dbReference>
<dbReference type="Pfam" id="PF01255">
    <property type="entry name" value="Prenyltransf"/>
    <property type="match status" value="2"/>
</dbReference>
<feature type="region of interest" description="Disordered" evidence="4">
    <location>
        <begin position="209"/>
        <end position="276"/>
    </location>
</feature>
<dbReference type="EMBL" id="JPKY01000002">
    <property type="protein sequence ID" value="KFH48665.1"/>
    <property type="molecule type" value="Genomic_DNA"/>
</dbReference>
<evidence type="ECO:0000313" key="6">
    <source>
        <dbReference type="Proteomes" id="UP000029964"/>
    </source>
</evidence>
<comment type="similarity">
    <text evidence="1 3">Belongs to the UPP synthase family.</text>
</comment>
<dbReference type="STRING" id="857340.A0A086TH33"/>
<gene>
    <name evidence="5" type="ORF">ACRE_005220</name>
</gene>
<comment type="caution">
    <text evidence="5">The sequence shown here is derived from an EMBL/GenBank/DDBJ whole genome shotgun (WGS) entry which is preliminary data.</text>
</comment>
<reference evidence="6" key="1">
    <citation type="journal article" date="2014" name="Genome Announc.">
        <title>Genome sequence and annotation of Acremonium chrysogenum, producer of the beta-lactam antibiotic cephalosporin C.</title>
        <authorList>
            <person name="Terfehr D."/>
            <person name="Dahlmann T.A."/>
            <person name="Specht T."/>
            <person name="Zadra I."/>
            <person name="Kuernsteiner H."/>
            <person name="Kueck U."/>
        </authorList>
    </citation>
    <scope>NUCLEOTIDE SEQUENCE [LARGE SCALE GENOMIC DNA]</scope>
    <source>
        <strain evidence="6">ATCC 11550 / CBS 779.69 / DSM 880 / IAM 14645 / JCM 23072 / IMI 49137</strain>
    </source>
</reference>
<dbReference type="SUPFAM" id="SSF64005">
    <property type="entry name" value="Undecaprenyl diphosphate synthase"/>
    <property type="match status" value="1"/>
</dbReference>
<protein>
    <recommendedName>
        <fullName evidence="3">Alkyl transferase</fullName>
        <ecNumber evidence="3">2.5.1.-</ecNumber>
    </recommendedName>
</protein>
<sequence length="369" mass="42037">MSDAVSLIRRFVLESPPGEWAIKQLRGLLIGALKQGPVPQHVAFEMDGNRRYARNHRMETVEGHHRGFEALARIMEICYQAGVKTVTVYAFSIENFNRPKYEVEGLMQLAKVKLEQLTTYGDVLDRYGAAVRVIGQRELIRDDVLEVVDKAVARTRNNQKAFLNICFPYTSRAEITTAIKSTVAEYLAPPPPKNTPFSQTRIRQNILSRQLNGHDPLPTIRDNSPEKQPHIETGVDAEGQGDVDEGASSSTTLPPDSPPLRFRGGSDASSQLPNPETITVDTLDKHMYTADDPPLDLFVRTSGVERLSDFMLWQCHQDTQIFFLNCLWPDFDLHHFIWVLLEWQWRLKQSEREEGPARRRHGKPRKLAE</sequence>
<dbReference type="EC" id="2.5.1.-" evidence="3"/>
<evidence type="ECO:0000256" key="4">
    <source>
        <dbReference type="SAM" id="MobiDB-lite"/>
    </source>
</evidence>
<dbReference type="Gene3D" id="3.40.1180.10">
    <property type="entry name" value="Decaprenyl diphosphate synthase-like"/>
    <property type="match status" value="1"/>
</dbReference>
<dbReference type="GO" id="GO:1904423">
    <property type="term" value="C:dehydrodolichyl diphosphate synthase complex"/>
    <property type="evidence" value="ECO:0007669"/>
    <property type="project" value="TreeGrafter"/>
</dbReference>
<dbReference type="GO" id="GO:0005783">
    <property type="term" value="C:endoplasmic reticulum"/>
    <property type="evidence" value="ECO:0007669"/>
    <property type="project" value="TreeGrafter"/>
</dbReference>
<dbReference type="GO" id="GO:0005811">
    <property type="term" value="C:lipid droplet"/>
    <property type="evidence" value="ECO:0007669"/>
    <property type="project" value="TreeGrafter"/>
</dbReference>
<keyword evidence="6" id="KW-1185">Reference proteome</keyword>
<dbReference type="InterPro" id="IPR036424">
    <property type="entry name" value="UPP_synth-like_sf"/>
</dbReference>
<proteinExistence type="inferred from homology"/>
<dbReference type="PROSITE" id="PS01066">
    <property type="entry name" value="UPP_SYNTHASE"/>
    <property type="match status" value="1"/>
</dbReference>
<dbReference type="GO" id="GO:0043048">
    <property type="term" value="P:dolichyl monophosphate biosynthetic process"/>
    <property type="evidence" value="ECO:0007669"/>
    <property type="project" value="EnsemblFungi"/>
</dbReference>
<evidence type="ECO:0000256" key="1">
    <source>
        <dbReference type="ARBA" id="ARBA00005432"/>
    </source>
</evidence>
<dbReference type="NCBIfam" id="TIGR00055">
    <property type="entry name" value="uppS"/>
    <property type="match status" value="1"/>
</dbReference>
<dbReference type="CDD" id="cd00475">
    <property type="entry name" value="Cis_IPPS"/>
    <property type="match status" value="1"/>
</dbReference>
<dbReference type="GO" id="GO:0045547">
    <property type="term" value="F:ditrans,polycis-polyprenyl diphosphate synthase [(2E,6E)-farnesyl diphosphate specific] activity"/>
    <property type="evidence" value="ECO:0007669"/>
    <property type="project" value="EnsemblFungi"/>
</dbReference>
<dbReference type="InterPro" id="IPR001441">
    <property type="entry name" value="UPP_synth-like"/>
</dbReference>
<keyword evidence="2 3" id="KW-0808">Transferase</keyword>